<proteinExistence type="predicted"/>
<dbReference type="OrthoDB" id="1452336at2"/>
<accession>A0A1W2ALE2</accession>
<dbReference type="STRING" id="504486.SAMN05660703_2026"/>
<sequence>MLTFFSILLVLVGLNAALLLFSVNSNKKRTQKTNSNIADYSPTKIYPLNIIEAKYKKAV</sequence>
<organism evidence="1 2">
    <name type="scientific">Cellulophaga tyrosinoxydans</name>
    <dbReference type="NCBI Taxonomy" id="504486"/>
    <lineage>
        <taxon>Bacteria</taxon>
        <taxon>Pseudomonadati</taxon>
        <taxon>Bacteroidota</taxon>
        <taxon>Flavobacteriia</taxon>
        <taxon>Flavobacteriales</taxon>
        <taxon>Flavobacteriaceae</taxon>
        <taxon>Cellulophaga</taxon>
    </lineage>
</organism>
<dbReference type="RefSeq" id="WP_084061371.1">
    <property type="nucleotide sequence ID" value="NZ_FWXO01000003.1"/>
</dbReference>
<reference evidence="1 2" key="1">
    <citation type="submission" date="2017-04" db="EMBL/GenBank/DDBJ databases">
        <authorList>
            <person name="Afonso C.L."/>
            <person name="Miller P.J."/>
            <person name="Scott M.A."/>
            <person name="Spackman E."/>
            <person name="Goraichik I."/>
            <person name="Dimitrov K.M."/>
            <person name="Suarez D.L."/>
            <person name="Swayne D.E."/>
        </authorList>
    </citation>
    <scope>NUCLEOTIDE SEQUENCE [LARGE SCALE GENOMIC DNA]</scope>
    <source>
        <strain evidence="1 2">DSM 21164</strain>
    </source>
</reference>
<gene>
    <name evidence="1" type="ORF">SAMN05660703_2026</name>
</gene>
<keyword evidence="2" id="KW-1185">Reference proteome</keyword>
<name>A0A1W2ALE2_9FLAO</name>
<dbReference type="Proteomes" id="UP000192360">
    <property type="component" value="Unassembled WGS sequence"/>
</dbReference>
<evidence type="ECO:0000313" key="1">
    <source>
        <dbReference type="EMBL" id="SMC61483.1"/>
    </source>
</evidence>
<dbReference type="AlphaFoldDB" id="A0A1W2ALE2"/>
<evidence type="ECO:0000313" key="2">
    <source>
        <dbReference type="Proteomes" id="UP000192360"/>
    </source>
</evidence>
<dbReference type="EMBL" id="FWXO01000003">
    <property type="protein sequence ID" value="SMC61483.1"/>
    <property type="molecule type" value="Genomic_DNA"/>
</dbReference>
<protein>
    <submittedName>
        <fullName evidence="1">Uncharacterized protein</fullName>
    </submittedName>
</protein>